<feature type="region of interest" description="Disordered" evidence="4">
    <location>
        <begin position="1"/>
        <end position="22"/>
    </location>
</feature>
<protein>
    <recommendedName>
        <fullName evidence="5">HTH gntR-type domain-containing protein</fullName>
    </recommendedName>
</protein>
<organism evidence="6 7">
    <name type="scientific">Streptomyces ziwulingensis</name>
    <dbReference type="NCBI Taxonomy" id="1045501"/>
    <lineage>
        <taxon>Bacteria</taxon>
        <taxon>Bacillati</taxon>
        <taxon>Actinomycetota</taxon>
        <taxon>Actinomycetes</taxon>
        <taxon>Kitasatosporales</taxon>
        <taxon>Streptomycetaceae</taxon>
        <taxon>Streptomyces</taxon>
    </lineage>
</organism>
<dbReference type="InterPro" id="IPR036390">
    <property type="entry name" value="WH_DNA-bd_sf"/>
</dbReference>
<feature type="domain" description="HTH gntR-type" evidence="5">
    <location>
        <begin position="195"/>
        <end position="263"/>
    </location>
</feature>
<evidence type="ECO:0000259" key="5">
    <source>
        <dbReference type="PROSITE" id="PS50949"/>
    </source>
</evidence>
<keyword evidence="7" id="KW-1185">Reference proteome</keyword>
<sequence length="415" mass="44793">MSEPSPIPSLAATGSAESRSRELRSALHALHRTSARFTGRTPSGLARDREAVWTVVDPWLPLAAQRLREAERSPSDQARWREIIREARRPDTAAGELPRQDMVMLVSAARCLLRALMEAERPGPGVSAITERVRHAIHDGIYPSGSLLSLRRIATDTAAPTLDRVETALRDLQGDGLVTISPSGRTRVAGSATRESRSEQIAAWLRFLIRSGVYPPGTVLPSQLVLARILVSSGPDVVGAQRLLADQQVLVARHGRRCSVRRVPAIPVDDPPVLADLVRALRARSAPGPQPTAEATLAACRQTHAWWSRRTIPPPRETADRTATLTAACADLVSRAALAHAQDQEVQAMLRHTAVTALAEHPEDGWEQTWRAACLGALVRLLLLDTTPRLPSQTLTTAPPVETGTGSGSQLGTST</sequence>
<keyword evidence="1" id="KW-0805">Transcription regulation</keyword>
<dbReference type="Gene3D" id="1.10.10.10">
    <property type="entry name" value="Winged helix-like DNA-binding domain superfamily/Winged helix DNA-binding domain"/>
    <property type="match status" value="2"/>
</dbReference>
<dbReference type="EMBL" id="BAABIG010000001">
    <property type="protein sequence ID" value="GAA4782346.1"/>
    <property type="molecule type" value="Genomic_DNA"/>
</dbReference>
<dbReference type="SMART" id="SM00345">
    <property type="entry name" value="HTH_GNTR"/>
    <property type="match status" value="2"/>
</dbReference>
<comment type="caution">
    <text evidence="6">The sequence shown here is derived from an EMBL/GenBank/DDBJ whole genome shotgun (WGS) entry which is preliminary data.</text>
</comment>
<keyword evidence="2" id="KW-0238">DNA-binding</keyword>
<dbReference type="PROSITE" id="PS50949">
    <property type="entry name" value="HTH_GNTR"/>
    <property type="match status" value="1"/>
</dbReference>
<evidence type="ECO:0000256" key="3">
    <source>
        <dbReference type="ARBA" id="ARBA00023163"/>
    </source>
</evidence>
<name>A0ABP9AKH6_9ACTN</name>
<reference evidence="7" key="1">
    <citation type="journal article" date="2019" name="Int. J. Syst. Evol. Microbiol.">
        <title>The Global Catalogue of Microorganisms (GCM) 10K type strain sequencing project: providing services to taxonomists for standard genome sequencing and annotation.</title>
        <authorList>
            <consortium name="The Broad Institute Genomics Platform"/>
            <consortium name="The Broad Institute Genome Sequencing Center for Infectious Disease"/>
            <person name="Wu L."/>
            <person name="Ma J."/>
        </authorList>
    </citation>
    <scope>NUCLEOTIDE SEQUENCE [LARGE SCALE GENOMIC DNA]</scope>
    <source>
        <strain evidence="7">JCM 18081</strain>
    </source>
</reference>
<evidence type="ECO:0000256" key="4">
    <source>
        <dbReference type="SAM" id="MobiDB-lite"/>
    </source>
</evidence>
<evidence type="ECO:0000313" key="6">
    <source>
        <dbReference type="EMBL" id="GAA4782346.1"/>
    </source>
</evidence>
<accession>A0ABP9AKH6</accession>
<dbReference type="SUPFAM" id="SSF46785">
    <property type="entry name" value="Winged helix' DNA-binding domain"/>
    <property type="match status" value="1"/>
</dbReference>
<keyword evidence="3" id="KW-0804">Transcription</keyword>
<dbReference type="Proteomes" id="UP001501265">
    <property type="component" value="Unassembled WGS sequence"/>
</dbReference>
<evidence type="ECO:0000313" key="7">
    <source>
        <dbReference type="Proteomes" id="UP001501265"/>
    </source>
</evidence>
<evidence type="ECO:0000256" key="2">
    <source>
        <dbReference type="ARBA" id="ARBA00023125"/>
    </source>
</evidence>
<dbReference type="InterPro" id="IPR036388">
    <property type="entry name" value="WH-like_DNA-bd_sf"/>
</dbReference>
<feature type="region of interest" description="Disordered" evidence="4">
    <location>
        <begin position="390"/>
        <end position="415"/>
    </location>
</feature>
<gene>
    <name evidence="6" type="ORF">GCM10023220_01170</name>
</gene>
<dbReference type="InterPro" id="IPR000524">
    <property type="entry name" value="Tscrpt_reg_HTH_GntR"/>
</dbReference>
<evidence type="ECO:0000256" key="1">
    <source>
        <dbReference type="ARBA" id="ARBA00023015"/>
    </source>
</evidence>
<proteinExistence type="predicted"/>